<dbReference type="Pfam" id="PF12867">
    <property type="entry name" value="DinB_2"/>
    <property type="match status" value="1"/>
</dbReference>
<comment type="caution">
    <text evidence="2">The sequence shown here is derived from an EMBL/GenBank/DDBJ whole genome shotgun (WGS) entry which is preliminary data.</text>
</comment>
<dbReference type="Gene3D" id="1.20.120.450">
    <property type="entry name" value="dinb family like domain"/>
    <property type="match status" value="1"/>
</dbReference>
<dbReference type="InterPro" id="IPR024775">
    <property type="entry name" value="DinB-like"/>
</dbReference>
<evidence type="ECO:0000313" key="3">
    <source>
        <dbReference type="Proteomes" id="UP000727962"/>
    </source>
</evidence>
<evidence type="ECO:0000313" key="2">
    <source>
        <dbReference type="EMBL" id="MBI1757506.1"/>
    </source>
</evidence>
<dbReference type="EMBL" id="JACOSL010000064">
    <property type="protein sequence ID" value="MBI1757506.1"/>
    <property type="molecule type" value="Genomic_DNA"/>
</dbReference>
<evidence type="ECO:0000259" key="1">
    <source>
        <dbReference type="Pfam" id="PF12867"/>
    </source>
</evidence>
<dbReference type="AlphaFoldDB" id="A0A931LXA7"/>
<gene>
    <name evidence="2" type="ORF">HYR64_10415</name>
</gene>
<feature type="domain" description="DinB-like" evidence="1">
    <location>
        <begin position="24"/>
        <end position="143"/>
    </location>
</feature>
<protein>
    <recommendedName>
        <fullName evidence="1">DinB-like domain-containing protein</fullName>
    </recommendedName>
</protein>
<dbReference type="Proteomes" id="UP000727962">
    <property type="component" value="Unassembled WGS sequence"/>
</dbReference>
<name>A0A931LXA7_FIMGI</name>
<accession>A0A931LXA7</accession>
<proteinExistence type="predicted"/>
<reference evidence="2" key="1">
    <citation type="submission" date="2020-07" db="EMBL/GenBank/DDBJ databases">
        <title>Huge and variable diversity of episymbiotic CPR bacteria and DPANN archaea in groundwater ecosystems.</title>
        <authorList>
            <person name="He C.Y."/>
            <person name="Keren R."/>
            <person name="Whittaker M."/>
            <person name="Farag I.F."/>
            <person name="Doudna J."/>
            <person name="Cate J.H.D."/>
            <person name="Banfield J.F."/>
        </authorList>
    </citation>
    <scope>NUCLEOTIDE SEQUENCE</scope>
    <source>
        <strain evidence="2">NC_groundwater_17_Pr7_B-0.1um_64_12</strain>
    </source>
</reference>
<organism evidence="2 3">
    <name type="scientific">Fimbriimonas ginsengisoli</name>
    <dbReference type="NCBI Taxonomy" id="1005039"/>
    <lineage>
        <taxon>Bacteria</taxon>
        <taxon>Bacillati</taxon>
        <taxon>Armatimonadota</taxon>
        <taxon>Fimbriimonadia</taxon>
        <taxon>Fimbriimonadales</taxon>
        <taxon>Fimbriimonadaceae</taxon>
        <taxon>Fimbriimonas</taxon>
    </lineage>
</organism>
<dbReference type="SUPFAM" id="SSF109854">
    <property type="entry name" value="DinB/YfiT-like putative metalloenzymes"/>
    <property type="match status" value="1"/>
</dbReference>
<dbReference type="InterPro" id="IPR034660">
    <property type="entry name" value="DinB/YfiT-like"/>
</dbReference>
<sequence length="156" mass="17203">MRREEQLVKNTQLALDDVCRAAIAVPADKRTWSPGGAARSTLDQMREVAASADWLLAILESGKAPDPHRHGESDHGAPELGTVEECIEAARTNTPRLCQLIASYPADKLENEIVMPFSGATTMTMADVMGLHYWNLVYHLGQINQIQLILGDRVMH</sequence>